<feature type="region of interest" description="Disordered" evidence="7">
    <location>
        <begin position="590"/>
        <end position="635"/>
    </location>
</feature>
<dbReference type="RefSeq" id="WP_235122857.1">
    <property type="nucleotide sequence ID" value="NZ_CP090978.1"/>
</dbReference>
<evidence type="ECO:0000256" key="6">
    <source>
        <dbReference type="ARBA" id="ARBA00038076"/>
    </source>
</evidence>
<dbReference type="InterPro" id="IPR050250">
    <property type="entry name" value="Macrolide_Exporter_MacB"/>
</dbReference>
<evidence type="ECO:0000256" key="7">
    <source>
        <dbReference type="SAM" id="MobiDB-lite"/>
    </source>
</evidence>
<keyword evidence="2" id="KW-1003">Cell membrane</keyword>
<feature type="domain" description="ABC3 transporter permease C-terminal" evidence="9">
    <location>
        <begin position="310"/>
        <end position="425"/>
    </location>
</feature>
<keyword evidence="3 8" id="KW-0812">Transmembrane</keyword>
<evidence type="ECO:0000259" key="9">
    <source>
        <dbReference type="Pfam" id="PF02687"/>
    </source>
</evidence>
<accession>A0ABY3SRI5</accession>
<dbReference type="InterPro" id="IPR003838">
    <property type="entry name" value="ABC3_permease_C"/>
</dbReference>
<proteinExistence type="inferred from homology"/>
<feature type="transmembrane region" description="Helical" evidence="8">
    <location>
        <begin position="482"/>
        <end position="501"/>
    </location>
</feature>
<keyword evidence="5 8" id="KW-0472">Membrane</keyword>
<evidence type="ECO:0000313" key="10">
    <source>
        <dbReference type="EMBL" id="UJF36304.1"/>
    </source>
</evidence>
<name>A0ABY3SRI5_9BACL</name>
<evidence type="ECO:0000256" key="2">
    <source>
        <dbReference type="ARBA" id="ARBA00022475"/>
    </source>
</evidence>
<gene>
    <name evidence="10" type="ORF">L0M14_08615</name>
</gene>
<dbReference type="EMBL" id="CP090978">
    <property type="protein sequence ID" value="UJF36304.1"/>
    <property type="molecule type" value="Genomic_DNA"/>
</dbReference>
<evidence type="ECO:0000256" key="5">
    <source>
        <dbReference type="ARBA" id="ARBA00023136"/>
    </source>
</evidence>
<evidence type="ECO:0000256" key="4">
    <source>
        <dbReference type="ARBA" id="ARBA00022989"/>
    </source>
</evidence>
<evidence type="ECO:0000256" key="1">
    <source>
        <dbReference type="ARBA" id="ARBA00004651"/>
    </source>
</evidence>
<feature type="transmembrane region" description="Helical" evidence="8">
    <location>
        <begin position="301"/>
        <end position="320"/>
    </location>
</feature>
<dbReference type="PANTHER" id="PTHR30572">
    <property type="entry name" value="MEMBRANE COMPONENT OF TRANSPORTER-RELATED"/>
    <property type="match status" value="1"/>
</dbReference>
<keyword evidence="11" id="KW-1185">Reference proteome</keyword>
<dbReference type="Pfam" id="PF02687">
    <property type="entry name" value="FtsX"/>
    <property type="match status" value="2"/>
</dbReference>
<feature type="transmembrane region" description="Helical" evidence="8">
    <location>
        <begin position="402"/>
        <end position="424"/>
    </location>
</feature>
<evidence type="ECO:0000256" key="3">
    <source>
        <dbReference type="ARBA" id="ARBA00022692"/>
    </source>
</evidence>
<feature type="transmembrane region" description="Helical" evidence="8">
    <location>
        <begin position="933"/>
        <end position="954"/>
    </location>
</feature>
<sequence>MPMLRFLFRKMWNTRWLTLSTWLGLVMAVAFTTSIPMYADGSLKRVVAKSLQEKSSGLPAGSLLMRYQAVGSDRVGMDELKDVNVYIQEQIPKDIGFPVEAYARSYSIKGSNLSPVDPKKVDPSKRRQMTISTLESLNDHVEWTMGNMAPDHLDNGMIPAVVLEEAMYRNDLHVGDEFRYSASGSNGSSLLTVKIVGAFKPKNENDPYWFQGLEGIVNSLIVSDDLFTKTLLTDKKLPLQLANWYYAFDLSDIQTSQLSPLGNRLERLDINLYQKLKDTKVDLSFQPILAEFKSQSLQMQILLFTLAAPMIAMVFYYIVMNARQSLERQRSVIAVLRSRGGSTRQITGIYLLEGLLLGALALVVGPAIGWFMAKSIGSSSGFLTFVDRQSIPVGFTVEAMTYGLLAVVIAIMSSVIPAVMFARSSIVNYKQQLARSDRRPFWQRWFLDIVLLGVVAYGFYLFDQRQLLSVQTGLTTDQLQVHPLLFFVPALSIFSLGLFFLRIFPWLLRLFGWLGRRFLPVPLYLTLAQLSRSASSYYPLMLLLVLTLGLGIYNSSAARTIDLNSTERTLYQYGTDVVLQAVWEGVSDDLPTDNPNAGSSQGGGSTSGGSGQGQGGSAGGAGGGQPGSNPGEQIPTKIRYIEPPFQVFRELDGVEAAARVLQTKANVVVSGKSTGQGLVMGIDNVDFAKVAWYRPDLFPAHINSYLNLLGSYEQAVIIPSNYAKKYSLKEGDLLSITIQQQPLEFVIVGILPYWPSQYPDQTPFFITNLEYLYDQASIMPYEVWLKMKPDAKVAPLINQLQAKHIDLVSVKDVRNELISQKKHPARGGVFGILSLGFLVSVIVSLIGYILYWFFNLSSRVVQFGVLRAMGLSRKQLTGMLLLEQGFTAGLSIALGIGIGKLTSYFFLPFLQTSENIQRQVPPFRVVFDSKDTIQLYLVVAVMMATGAGLLFMHIRRLRVHQAVKLGEEK</sequence>
<evidence type="ECO:0000256" key="8">
    <source>
        <dbReference type="SAM" id="Phobius"/>
    </source>
</evidence>
<feature type="transmembrane region" description="Helical" evidence="8">
    <location>
        <begin position="445"/>
        <end position="462"/>
    </location>
</feature>
<dbReference type="PANTHER" id="PTHR30572:SF4">
    <property type="entry name" value="ABC TRANSPORTER PERMEASE YTRF"/>
    <property type="match status" value="1"/>
</dbReference>
<feature type="transmembrane region" description="Helical" evidence="8">
    <location>
        <begin position="349"/>
        <end position="373"/>
    </location>
</feature>
<keyword evidence="4 8" id="KW-1133">Transmembrane helix</keyword>
<protein>
    <submittedName>
        <fullName evidence="10">ABC transporter permease</fullName>
    </submittedName>
</protein>
<evidence type="ECO:0000313" key="11">
    <source>
        <dbReference type="Proteomes" id="UP001649230"/>
    </source>
</evidence>
<feature type="domain" description="ABC3 transporter permease C-terminal" evidence="9">
    <location>
        <begin position="837"/>
        <end position="957"/>
    </location>
</feature>
<feature type="compositionally biased region" description="Gly residues" evidence="7">
    <location>
        <begin position="600"/>
        <end position="626"/>
    </location>
</feature>
<feature type="transmembrane region" description="Helical" evidence="8">
    <location>
        <begin position="829"/>
        <end position="854"/>
    </location>
</feature>
<comment type="subcellular location">
    <subcellularLocation>
        <location evidence="1">Cell membrane</location>
        <topology evidence="1">Multi-pass membrane protein</topology>
    </subcellularLocation>
</comment>
<organism evidence="10 11">
    <name type="scientific">Paenibacillus hexagrammi</name>
    <dbReference type="NCBI Taxonomy" id="2908839"/>
    <lineage>
        <taxon>Bacteria</taxon>
        <taxon>Bacillati</taxon>
        <taxon>Bacillota</taxon>
        <taxon>Bacilli</taxon>
        <taxon>Bacillales</taxon>
        <taxon>Paenibacillaceae</taxon>
        <taxon>Paenibacillus</taxon>
    </lineage>
</organism>
<dbReference type="Proteomes" id="UP001649230">
    <property type="component" value="Chromosome"/>
</dbReference>
<reference evidence="10 11" key="1">
    <citation type="journal article" date="2024" name="Int. J. Syst. Evol. Microbiol.">
        <title>Paenibacillus hexagrammi sp. nov., a novel bacterium isolated from the gut content of Hexagrammos agrammus.</title>
        <authorList>
            <person name="Jung H.K."/>
            <person name="Kim D.G."/>
            <person name="Zin H."/>
            <person name="Park J."/>
            <person name="Jung H."/>
            <person name="Kim Y.O."/>
            <person name="Kong H.J."/>
            <person name="Kim J.W."/>
            <person name="Kim Y.S."/>
        </authorList>
    </citation>
    <scope>NUCLEOTIDE SEQUENCE [LARGE SCALE GENOMIC DNA]</scope>
    <source>
        <strain evidence="10 11">YPD9-1</strain>
    </source>
</reference>
<comment type="similarity">
    <text evidence="6">Belongs to the ABC-4 integral membrane protein family.</text>
</comment>
<feature type="transmembrane region" description="Helical" evidence="8">
    <location>
        <begin position="536"/>
        <end position="553"/>
    </location>
</feature>